<keyword evidence="2 5" id="KW-0812">Transmembrane</keyword>
<evidence type="ECO:0000313" key="7">
    <source>
        <dbReference type="EMBL" id="MCJ2377126.1"/>
    </source>
</evidence>
<dbReference type="InterPro" id="IPR051533">
    <property type="entry name" value="WaaL-like"/>
</dbReference>
<evidence type="ECO:0000256" key="3">
    <source>
        <dbReference type="ARBA" id="ARBA00022989"/>
    </source>
</evidence>
<dbReference type="AlphaFoldDB" id="A0A9X2AWC8"/>
<organism evidence="7 8">
    <name type="scientific">Vibrio gelatinilyticus</name>
    <dbReference type="NCBI Taxonomy" id="2893468"/>
    <lineage>
        <taxon>Bacteria</taxon>
        <taxon>Pseudomonadati</taxon>
        <taxon>Pseudomonadota</taxon>
        <taxon>Gammaproteobacteria</taxon>
        <taxon>Vibrionales</taxon>
        <taxon>Vibrionaceae</taxon>
        <taxon>Vibrio</taxon>
    </lineage>
</organism>
<dbReference type="GO" id="GO:0016020">
    <property type="term" value="C:membrane"/>
    <property type="evidence" value="ECO:0007669"/>
    <property type="project" value="UniProtKB-SubCell"/>
</dbReference>
<evidence type="ECO:0000256" key="2">
    <source>
        <dbReference type="ARBA" id="ARBA00022692"/>
    </source>
</evidence>
<evidence type="ECO:0000313" key="8">
    <source>
        <dbReference type="Proteomes" id="UP001139488"/>
    </source>
</evidence>
<evidence type="ECO:0000259" key="6">
    <source>
        <dbReference type="Pfam" id="PF04932"/>
    </source>
</evidence>
<keyword evidence="7" id="KW-0436">Ligase</keyword>
<feature type="transmembrane region" description="Helical" evidence="5">
    <location>
        <begin position="185"/>
        <end position="203"/>
    </location>
</feature>
<feature type="transmembrane region" description="Helical" evidence="5">
    <location>
        <begin position="45"/>
        <end position="63"/>
    </location>
</feature>
<feature type="domain" description="O-antigen ligase-related" evidence="6">
    <location>
        <begin position="223"/>
        <end position="358"/>
    </location>
</feature>
<feature type="transmembrane region" description="Helical" evidence="5">
    <location>
        <begin position="234"/>
        <end position="251"/>
    </location>
</feature>
<dbReference type="RefSeq" id="WP_244357064.1">
    <property type="nucleotide sequence ID" value="NZ_JAJNNZ010000006.1"/>
</dbReference>
<evidence type="ECO:0000256" key="1">
    <source>
        <dbReference type="ARBA" id="ARBA00004141"/>
    </source>
</evidence>
<feature type="transmembrane region" description="Helical" evidence="5">
    <location>
        <begin position="382"/>
        <end position="401"/>
    </location>
</feature>
<keyword evidence="4 5" id="KW-0472">Membrane</keyword>
<evidence type="ECO:0000256" key="4">
    <source>
        <dbReference type="ARBA" id="ARBA00023136"/>
    </source>
</evidence>
<feature type="transmembrane region" description="Helical" evidence="5">
    <location>
        <begin position="407"/>
        <end position="424"/>
    </location>
</feature>
<dbReference type="GO" id="GO:0016874">
    <property type="term" value="F:ligase activity"/>
    <property type="evidence" value="ECO:0007669"/>
    <property type="project" value="UniProtKB-KW"/>
</dbReference>
<dbReference type="Pfam" id="PF04932">
    <property type="entry name" value="Wzy_C"/>
    <property type="match status" value="1"/>
</dbReference>
<dbReference type="PANTHER" id="PTHR37422">
    <property type="entry name" value="TEICHURONIC ACID BIOSYNTHESIS PROTEIN TUAE"/>
    <property type="match status" value="1"/>
</dbReference>
<feature type="transmembrane region" description="Helical" evidence="5">
    <location>
        <begin position="210"/>
        <end position="228"/>
    </location>
</feature>
<feature type="transmembrane region" description="Helical" evidence="5">
    <location>
        <begin position="20"/>
        <end position="39"/>
    </location>
</feature>
<proteinExistence type="predicted"/>
<feature type="transmembrane region" description="Helical" evidence="5">
    <location>
        <begin position="140"/>
        <end position="165"/>
    </location>
</feature>
<comment type="subcellular location">
    <subcellularLocation>
        <location evidence="1">Membrane</location>
        <topology evidence="1">Multi-pass membrane protein</topology>
    </subcellularLocation>
</comment>
<protein>
    <submittedName>
        <fullName evidence="7">O-antigen ligase family protein</fullName>
    </submittedName>
</protein>
<gene>
    <name evidence="7" type="ORF">LNL84_09830</name>
</gene>
<feature type="transmembrane region" description="Helical" evidence="5">
    <location>
        <begin position="109"/>
        <end position="128"/>
    </location>
</feature>
<dbReference type="EMBL" id="JAJNNZ010000006">
    <property type="protein sequence ID" value="MCJ2377126.1"/>
    <property type="molecule type" value="Genomic_DNA"/>
</dbReference>
<feature type="transmembrane region" description="Helical" evidence="5">
    <location>
        <begin position="83"/>
        <end position="103"/>
    </location>
</feature>
<feature type="transmembrane region" description="Helical" evidence="5">
    <location>
        <begin position="263"/>
        <end position="280"/>
    </location>
</feature>
<comment type="caution">
    <text evidence="7">The sequence shown here is derived from an EMBL/GenBank/DDBJ whole genome shotgun (WGS) entry which is preliminary data.</text>
</comment>
<accession>A0A9X2AWC8</accession>
<feature type="transmembrane region" description="Helical" evidence="5">
    <location>
        <begin position="348"/>
        <end position="370"/>
    </location>
</feature>
<name>A0A9X2AWC8_9VIBR</name>
<keyword evidence="3 5" id="KW-1133">Transmembrane helix</keyword>
<dbReference type="InterPro" id="IPR007016">
    <property type="entry name" value="O-antigen_ligase-rel_domated"/>
</dbReference>
<sequence length="437" mass="49866">MKLKRIFFALPSCYNENREFFSRFLILGTILVLFCGGIGPFITAFKIAIFELLFTILVLYTLLNVKSNNLPIRKGLYPKKNFIIIIMLCIFISLSLNIDLLGSSEPSKMAYISIILLLISCLYLYSLIEISIKYNIELSIALKITPLVISILGLLVFLVGIFDYPKSLLQYSLTGGVPFGSNRRYLGYICTIGTSICLYYLMMRYNISKAFVIVYSSIFTINLSLTIWLGGRAALISIFATLFIFCIYLINIKKFRPHNLTQLITLSFIASFIAYYFSIFEWNGPGRFILHLQENNIENKFNLDKSVRAEIWLQTYNAIIEKPLFGHGPEGYSYHPDHIFGLQPHNSILQILMSYGLISSSIILFLYIQYTTSGIASILNTHNENSILALLVIISLTIHSLVDGTFYHAQPIYFLVISYSIIIVERYKSLNRPLIDI</sequence>
<dbReference type="PANTHER" id="PTHR37422:SF13">
    <property type="entry name" value="LIPOPOLYSACCHARIDE BIOSYNTHESIS PROTEIN PA4999-RELATED"/>
    <property type="match status" value="1"/>
</dbReference>
<evidence type="ECO:0000256" key="5">
    <source>
        <dbReference type="SAM" id="Phobius"/>
    </source>
</evidence>
<reference evidence="7" key="1">
    <citation type="submission" date="2021-11" db="EMBL/GenBank/DDBJ databases">
        <title>Vibrio ZSDE26 sp. nov. and Vibrio ZSDZ34 sp. nov., isolated from coastal seawater in Qingdao.</title>
        <authorList>
            <person name="Zhang P."/>
        </authorList>
    </citation>
    <scope>NUCLEOTIDE SEQUENCE</scope>
    <source>
        <strain evidence="7">ZSDZ34</strain>
    </source>
</reference>
<dbReference type="Proteomes" id="UP001139488">
    <property type="component" value="Unassembled WGS sequence"/>
</dbReference>
<keyword evidence="8" id="KW-1185">Reference proteome</keyword>